<reference evidence="1 2" key="1">
    <citation type="submission" date="2017-06" db="EMBL/GenBank/DDBJ databases">
        <authorList>
            <person name="Kim H.J."/>
            <person name="Triplett B.A."/>
        </authorList>
    </citation>
    <scope>NUCLEOTIDE SEQUENCE [LARGE SCALE GENOMIC DNA]</scope>
    <source>
        <strain evidence="1 2">DSM 18704</strain>
    </source>
</reference>
<evidence type="ECO:0000313" key="2">
    <source>
        <dbReference type="Proteomes" id="UP000198356"/>
    </source>
</evidence>
<keyword evidence="2" id="KW-1185">Reference proteome</keyword>
<dbReference type="EMBL" id="FZOU01000001">
    <property type="protein sequence ID" value="SNS24383.1"/>
    <property type="molecule type" value="Genomic_DNA"/>
</dbReference>
<dbReference type="OrthoDB" id="129901at2"/>
<sequence length="82" mass="9099">MQITIDIPDELVADVKARGLTPEDVMKSLIADLGATLHSNAAPRLNDEEFNASLDALAQFSSKIPILPKDAFSRERFYEDHD</sequence>
<evidence type="ECO:0000313" key="1">
    <source>
        <dbReference type="EMBL" id="SNS24383.1"/>
    </source>
</evidence>
<gene>
    <name evidence="1" type="ORF">SAMN05421770_101152</name>
</gene>
<dbReference type="AlphaFoldDB" id="A0A239CYF9"/>
<protein>
    <submittedName>
        <fullName evidence="1">Uncharacterized protein</fullName>
    </submittedName>
</protein>
<dbReference type="Proteomes" id="UP000198356">
    <property type="component" value="Unassembled WGS sequence"/>
</dbReference>
<name>A0A239CYF9_9BACT</name>
<dbReference type="RefSeq" id="WP_089406487.1">
    <property type="nucleotide sequence ID" value="NZ_FZOU01000001.1"/>
</dbReference>
<organism evidence="1 2">
    <name type="scientific">Granulicella rosea</name>
    <dbReference type="NCBI Taxonomy" id="474952"/>
    <lineage>
        <taxon>Bacteria</taxon>
        <taxon>Pseudomonadati</taxon>
        <taxon>Acidobacteriota</taxon>
        <taxon>Terriglobia</taxon>
        <taxon>Terriglobales</taxon>
        <taxon>Acidobacteriaceae</taxon>
        <taxon>Granulicella</taxon>
    </lineage>
</organism>
<accession>A0A239CYF9</accession>
<proteinExistence type="predicted"/>